<keyword evidence="7" id="KW-0862">Zinc</keyword>
<dbReference type="InterPro" id="IPR022755">
    <property type="entry name" value="Znf_C2H2_jaz"/>
</dbReference>
<dbReference type="InterPro" id="IPR013087">
    <property type="entry name" value="Znf_C2H2_type"/>
</dbReference>
<dbReference type="InterPro" id="IPR041661">
    <property type="entry name" value="ZN622/Rei1/Reh1_Znf-C2H2"/>
</dbReference>
<protein>
    <recommendedName>
        <fullName evidence="9">C2H2-type domain-containing protein</fullName>
    </recommendedName>
</protein>
<dbReference type="PANTHER" id="PTHR13182">
    <property type="entry name" value="ZINC FINGER PROTEIN 622"/>
    <property type="match status" value="1"/>
</dbReference>
<reference evidence="10" key="1">
    <citation type="journal article" date="2016" name="Proc. Natl. Acad. Sci. U.S.A.">
        <title>Lipid metabolic changes in an early divergent fungus govern the establishment of a mutualistic symbiosis with endobacteria.</title>
        <authorList>
            <person name="Lastovetsky O.A."/>
            <person name="Gaspar M.L."/>
            <person name="Mondo S.J."/>
            <person name="LaButti K.M."/>
            <person name="Sandor L."/>
            <person name="Grigoriev I.V."/>
            <person name="Henry S.A."/>
            <person name="Pawlowska T.E."/>
        </authorList>
    </citation>
    <scope>NUCLEOTIDE SEQUENCE [LARGE SCALE GENOMIC DNA]</scope>
    <source>
        <strain evidence="10">ATCC 52814</strain>
    </source>
</reference>
<gene>
    <name evidence="10" type="ORF">BCV72DRAFT_247222</name>
</gene>
<evidence type="ECO:0000256" key="5">
    <source>
        <dbReference type="ARBA" id="ARBA00022737"/>
    </source>
</evidence>
<dbReference type="EMBL" id="KV921861">
    <property type="protein sequence ID" value="ORE10876.1"/>
    <property type="molecule type" value="Genomic_DNA"/>
</dbReference>
<evidence type="ECO:0000256" key="7">
    <source>
        <dbReference type="ARBA" id="ARBA00022833"/>
    </source>
</evidence>
<comment type="similarity">
    <text evidence="8">Belongs to the REI1 family.</text>
</comment>
<evidence type="ECO:0000256" key="3">
    <source>
        <dbReference type="ARBA" id="ARBA00022517"/>
    </source>
</evidence>
<sequence>MQQQQQYLSNPLQPRNHLFTCLACQVAFPTSERQRTHYRSDWHKYNLKRKIAQLAPINAEQFAQKVLAQQTKGREEEERQGIIYECTFCRKSYFSENAFANHLLSKKHKDMEALIGREHLSSPSLQPQQVAHYKHHQKISLFSDAEDTDNESVISTASDTERITDYCIFCGVDNRDFNTNLEHMKVQHGFFLPDVEYLEDPKGLVAYLADKIINDFVCLYCNGRGKEWKSLVAVRKHMLDKGHCKMAYDESEDPEELLKYYNFEPLGDQVLTQTDENNELVLESGIKLGHRQFMKHYKQRVRRTTPSQEIVADVPAIEPRNRKERRQITFGNTSTVATTTTTAAAVPRLPEIALRQHQKDYTASFRNNLLMDDFLLSDEVLKLQEQEDYYIPNEIDLRGKSDQDLARYLNEITDSIEVSSENISDPVVFDKILSFLKYFAHLQPRWLARLFDIILSAFRIEIKTTSDDLENNQKETFSNHRHCLELYGFLLHWFLIAVEKNTTTAKITKKKSNQNELKTFDWSNQKLKAFDTASWLLDLKLSKIWTMAPERIAFINLFTKPAYQLFENPVNAKSNRVKERVFRILGLCVKYYDHAFVAQTTIMQNLQYWEHSAEPMAEFLVHLVEKQNYHQLADEILRDISNREFKDTASKEVKDSPNPKTFSTFLIKLVELSPKTILKNMALLIHQLDSFMIEELSKSIEDNANQMEQINGFFDILEEHMLDTISYCRQRVLQVYLRLFE</sequence>
<feature type="domain" description="C2H2-type" evidence="9">
    <location>
        <begin position="21"/>
        <end position="43"/>
    </location>
</feature>
<dbReference type="Proteomes" id="UP000242414">
    <property type="component" value="Unassembled WGS sequence"/>
</dbReference>
<dbReference type="Pfam" id="PF12171">
    <property type="entry name" value="zf-C2H2_jaz"/>
    <property type="match status" value="1"/>
</dbReference>
<evidence type="ECO:0000256" key="4">
    <source>
        <dbReference type="ARBA" id="ARBA00022723"/>
    </source>
</evidence>
<proteinExistence type="inferred from homology"/>
<dbReference type="Pfam" id="PF12756">
    <property type="entry name" value="zf-C2H2_2"/>
    <property type="match status" value="1"/>
</dbReference>
<evidence type="ECO:0000313" key="10">
    <source>
        <dbReference type="EMBL" id="ORE10876.1"/>
    </source>
</evidence>
<dbReference type="VEuPathDB" id="FungiDB:BCV72DRAFT_247222"/>
<dbReference type="AlphaFoldDB" id="A0A1X0RFV2"/>
<dbReference type="PANTHER" id="PTHR13182:SF8">
    <property type="entry name" value="CYTOPLASMIC 60S SUBUNIT BIOGENESIS FACTOR ZNF622"/>
    <property type="match status" value="1"/>
</dbReference>
<dbReference type="GO" id="GO:0003676">
    <property type="term" value="F:nucleic acid binding"/>
    <property type="evidence" value="ECO:0007669"/>
    <property type="project" value="InterPro"/>
</dbReference>
<dbReference type="OrthoDB" id="436262at2759"/>
<dbReference type="InterPro" id="IPR024324">
    <property type="entry name" value="Condensin_cplx_su1_N"/>
</dbReference>
<dbReference type="GO" id="GO:0005737">
    <property type="term" value="C:cytoplasm"/>
    <property type="evidence" value="ECO:0007669"/>
    <property type="project" value="UniProtKB-SubCell"/>
</dbReference>
<keyword evidence="2" id="KW-0963">Cytoplasm</keyword>
<keyword evidence="3" id="KW-0690">Ribosome biogenesis</keyword>
<dbReference type="SUPFAM" id="SSF57667">
    <property type="entry name" value="beta-beta-alpha zinc fingers"/>
    <property type="match status" value="3"/>
</dbReference>
<accession>A0A1X0RFV2</accession>
<dbReference type="InterPro" id="IPR036236">
    <property type="entry name" value="Znf_C2H2_sf"/>
</dbReference>
<feature type="domain" description="C2H2-type" evidence="9">
    <location>
        <begin position="86"/>
        <end position="108"/>
    </location>
</feature>
<dbReference type="SMART" id="SM00451">
    <property type="entry name" value="ZnF_U1"/>
    <property type="match status" value="2"/>
</dbReference>
<keyword evidence="5" id="KW-0677">Repeat</keyword>
<evidence type="ECO:0000256" key="2">
    <source>
        <dbReference type="ARBA" id="ARBA00022490"/>
    </source>
</evidence>
<dbReference type="InterPro" id="IPR003604">
    <property type="entry name" value="Matrin/U1-like-C_Znf_C2H2"/>
</dbReference>
<dbReference type="InterPro" id="IPR040025">
    <property type="entry name" value="Znf622/Rei1/Reh1"/>
</dbReference>
<evidence type="ECO:0000259" key="9">
    <source>
        <dbReference type="PROSITE" id="PS00028"/>
    </source>
</evidence>
<organism evidence="10">
    <name type="scientific">Rhizopus microsporus var. microsporus</name>
    <dbReference type="NCBI Taxonomy" id="86635"/>
    <lineage>
        <taxon>Eukaryota</taxon>
        <taxon>Fungi</taxon>
        <taxon>Fungi incertae sedis</taxon>
        <taxon>Mucoromycota</taxon>
        <taxon>Mucoromycotina</taxon>
        <taxon>Mucoromycetes</taxon>
        <taxon>Mucorales</taxon>
        <taxon>Mucorineae</taxon>
        <taxon>Rhizopodaceae</taxon>
        <taxon>Rhizopus</taxon>
    </lineage>
</organism>
<evidence type="ECO:0000256" key="1">
    <source>
        <dbReference type="ARBA" id="ARBA00004496"/>
    </source>
</evidence>
<dbReference type="GO" id="GO:0042273">
    <property type="term" value="P:ribosomal large subunit biogenesis"/>
    <property type="evidence" value="ECO:0007669"/>
    <property type="project" value="TreeGrafter"/>
</dbReference>
<dbReference type="PROSITE" id="PS00028">
    <property type="entry name" value="ZINC_FINGER_C2H2_1"/>
    <property type="match status" value="2"/>
</dbReference>
<dbReference type="GO" id="GO:0008270">
    <property type="term" value="F:zinc ion binding"/>
    <property type="evidence" value="ECO:0007669"/>
    <property type="project" value="UniProtKB-KW"/>
</dbReference>
<dbReference type="SMART" id="SM00355">
    <property type="entry name" value="ZnF_C2H2"/>
    <property type="match status" value="4"/>
</dbReference>
<evidence type="ECO:0000256" key="8">
    <source>
        <dbReference type="ARBA" id="ARBA00034126"/>
    </source>
</evidence>
<dbReference type="Pfam" id="PF12922">
    <property type="entry name" value="Cnd1_N"/>
    <property type="match status" value="1"/>
</dbReference>
<keyword evidence="4" id="KW-0479">Metal-binding</keyword>
<comment type="subcellular location">
    <subcellularLocation>
        <location evidence="1">Cytoplasm</location>
    </subcellularLocation>
</comment>
<evidence type="ECO:0000256" key="6">
    <source>
        <dbReference type="ARBA" id="ARBA00022771"/>
    </source>
</evidence>
<keyword evidence="6" id="KW-0863">Zinc-finger</keyword>
<name>A0A1X0RFV2_RHIZD</name>
<dbReference type="GO" id="GO:0030687">
    <property type="term" value="C:preribosome, large subunit precursor"/>
    <property type="evidence" value="ECO:0007669"/>
    <property type="project" value="TreeGrafter"/>
</dbReference>